<evidence type="ECO:0000256" key="9">
    <source>
        <dbReference type="ARBA" id="ARBA00023136"/>
    </source>
</evidence>
<evidence type="ECO:0000256" key="6">
    <source>
        <dbReference type="ARBA" id="ARBA00022741"/>
    </source>
</evidence>
<evidence type="ECO:0000256" key="8">
    <source>
        <dbReference type="ARBA" id="ARBA00023134"/>
    </source>
</evidence>
<gene>
    <name evidence="12" type="ORF">DSTB1V02_LOCUS433</name>
</gene>
<reference evidence="12" key="1">
    <citation type="submission" date="2020-11" db="EMBL/GenBank/DDBJ databases">
        <authorList>
            <person name="Tran Van P."/>
        </authorList>
    </citation>
    <scope>NUCLEOTIDE SEQUENCE</scope>
</reference>
<evidence type="ECO:0000256" key="3">
    <source>
        <dbReference type="ARBA" id="ARBA00022475"/>
    </source>
</evidence>
<dbReference type="PROSITE" id="PS51419">
    <property type="entry name" value="RAB"/>
    <property type="match status" value="1"/>
</dbReference>
<evidence type="ECO:0000313" key="13">
    <source>
        <dbReference type="Proteomes" id="UP000677054"/>
    </source>
</evidence>
<evidence type="ECO:0000256" key="4">
    <source>
        <dbReference type="ARBA" id="ARBA00022553"/>
    </source>
</evidence>
<evidence type="ECO:0000256" key="10">
    <source>
        <dbReference type="ARBA" id="ARBA00023139"/>
    </source>
</evidence>
<dbReference type="PANTHER" id="PTHR24072">
    <property type="entry name" value="RHO FAMILY GTPASE"/>
    <property type="match status" value="1"/>
</dbReference>
<dbReference type="SMART" id="SM00174">
    <property type="entry name" value="RHO"/>
    <property type="match status" value="1"/>
</dbReference>
<dbReference type="GO" id="GO:0022603">
    <property type="term" value="P:regulation of anatomical structure morphogenesis"/>
    <property type="evidence" value="ECO:0007669"/>
    <property type="project" value="UniProtKB-ARBA"/>
</dbReference>
<dbReference type="Pfam" id="PF00071">
    <property type="entry name" value="Ras"/>
    <property type="match status" value="1"/>
</dbReference>
<keyword evidence="10" id="KW-0564">Palmitate</keyword>
<protein>
    <submittedName>
        <fullName evidence="12">Uncharacterized protein</fullName>
    </submittedName>
</protein>
<keyword evidence="13" id="KW-1185">Reference proteome</keyword>
<dbReference type="GO" id="GO:0005886">
    <property type="term" value="C:plasma membrane"/>
    <property type="evidence" value="ECO:0007669"/>
    <property type="project" value="UniProtKB-SubCell"/>
</dbReference>
<dbReference type="InterPro" id="IPR005225">
    <property type="entry name" value="Small_GTP-bd"/>
</dbReference>
<organism evidence="12">
    <name type="scientific">Darwinula stevensoni</name>
    <dbReference type="NCBI Taxonomy" id="69355"/>
    <lineage>
        <taxon>Eukaryota</taxon>
        <taxon>Metazoa</taxon>
        <taxon>Ecdysozoa</taxon>
        <taxon>Arthropoda</taxon>
        <taxon>Crustacea</taxon>
        <taxon>Oligostraca</taxon>
        <taxon>Ostracoda</taxon>
        <taxon>Podocopa</taxon>
        <taxon>Podocopida</taxon>
        <taxon>Darwinulocopina</taxon>
        <taxon>Darwinuloidea</taxon>
        <taxon>Darwinulidae</taxon>
        <taxon>Darwinula</taxon>
    </lineage>
</organism>
<evidence type="ECO:0000313" key="12">
    <source>
        <dbReference type="EMBL" id="CAD7240409.1"/>
    </source>
</evidence>
<keyword evidence="4" id="KW-0597">Phosphoprotein</keyword>
<dbReference type="Gene3D" id="3.40.50.300">
    <property type="entry name" value="P-loop containing nucleotide triphosphate hydrolases"/>
    <property type="match status" value="1"/>
</dbReference>
<keyword evidence="6" id="KW-0547">Nucleotide-binding</keyword>
<proteinExistence type="predicted"/>
<dbReference type="PROSITE" id="PS51421">
    <property type="entry name" value="RAS"/>
    <property type="match status" value="1"/>
</dbReference>
<sequence length="263" mass="29450">MPPFASPNGSAATPFLINSHSSSPHFSDCKGKIKCVLVGDGAVGKTSLIVSYTTNGYPTEYQPTAYDNYNVVVNVDNQPIRLQLCDTAGQDDFDSLRPLCYPDTDVFLVCFSVVSPTSFHNVTEKWLPELRRHCPSTPFVLVGTQCDLRSDVKVLIDLARFREQPVSEAEARRLAQKVGAYAYIESSALTERNLKEVFDTSILCALKHNQELNRLTLSKTRGKKWLLFNDKSKVGDGYAPCPPFPTRGKKRRAWWKKLFCAFS</sequence>
<dbReference type="NCBIfam" id="TIGR00231">
    <property type="entry name" value="small_GTP"/>
    <property type="match status" value="1"/>
</dbReference>
<comment type="subcellular location">
    <subcellularLocation>
        <location evidence="2">Cell membrane</location>
        <topology evidence="2">Lipid-anchor</topology>
        <orientation evidence="2">Cytoplasmic side</orientation>
    </subcellularLocation>
</comment>
<evidence type="ECO:0000256" key="11">
    <source>
        <dbReference type="ARBA" id="ARBA00023288"/>
    </source>
</evidence>
<dbReference type="SUPFAM" id="SSF52540">
    <property type="entry name" value="P-loop containing nucleoside triphosphate hydrolases"/>
    <property type="match status" value="1"/>
</dbReference>
<dbReference type="GO" id="GO:0035006">
    <property type="term" value="P:melanization defense response"/>
    <property type="evidence" value="ECO:0007669"/>
    <property type="project" value="UniProtKB-ARBA"/>
</dbReference>
<keyword evidence="11" id="KW-0449">Lipoprotein</keyword>
<evidence type="ECO:0000256" key="1">
    <source>
        <dbReference type="ARBA" id="ARBA00001946"/>
    </source>
</evidence>
<dbReference type="CDD" id="cd04130">
    <property type="entry name" value="Wrch_1"/>
    <property type="match status" value="1"/>
</dbReference>
<dbReference type="GO" id="GO:0001667">
    <property type="term" value="P:ameboidal-type cell migration"/>
    <property type="evidence" value="ECO:0007669"/>
    <property type="project" value="UniProtKB-ARBA"/>
</dbReference>
<dbReference type="PROSITE" id="PS51420">
    <property type="entry name" value="RHO"/>
    <property type="match status" value="1"/>
</dbReference>
<keyword evidence="5" id="KW-0479">Metal-binding</keyword>
<dbReference type="EMBL" id="CAJPEV010000030">
    <property type="protein sequence ID" value="CAG0879101.1"/>
    <property type="molecule type" value="Genomic_DNA"/>
</dbReference>
<dbReference type="GO" id="GO:0046872">
    <property type="term" value="F:metal ion binding"/>
    <property type="evidence" value="ECO:0007669"/>
    <property type="project" value="UniProtKB-KW"/>
</dbReference>
<dbReference type="AlphaFoldDB" id="A0A7R9A2A4"/>
<dbReference type="GO" id="GO:0007264">
    <property type="term" value="P:small GTPase-mediated signal transduction"/>
    <property type="evidence" value="ECO:0007669"/>
    <property type="project" value="InterPro"/>
</dbReference>
<dbReference type="GO" id="GO:0003006">
    <property type="term" value="P:developmental process involved in reproduction"/>
    <property type="evidence" value="ECO:0007669"/>
    <property type="project" value="UniProtKB-ARBA"/>
</dbReference>
<dbReference type="PRINTS" id="PR00449">
    <property type="entry name" value="RASTRNSFRMNG"/>
</dbReference>
<dbReference type="InterPro" id="IPR003578">
    <property type="entry name" value="Small_GTPase_Rho"/>
</dbReference>
<accession>A0A7R9A2A4</accession>
<name>A0A7R9A2A4_9CRUS</name>
<evidence type="ECO:0000256" key="2">
    <source>
        <dbReference type="ARBA" id="ARBA00004342"/>
    </source>
</evidence>
<dbReference type="GO" id="GO:0007010">
    <property type="term" value="P:cytoskeleton organization"/>
    <property type="evidence" value="ECO:0007669"/>
    <property type="project" value="UniProtKB-ARBA"/>
</dbReference>
<dbReference type="SMART" id="SM00175">
    <property type="entry name" value="RAB"/>
    <property type="match status" value="1"/>
</dbReference>
<dbReference type="GO" id="GO:0035099">
    <property type="term" value="P:hemocyte migration"/>
    <property type="evidence" value="ECO:0007669"/>
    <property type="project" value="UniProtKB-ARBA"/>
</dbReference>
<evidence type="ECO:0000256" key="7">
    <source>
        <dbReference type="ARBA" id="ARBA00022842"/>
    </source>
</evidence>
<dbReference type="InterPro" id="IPR027417">
    <property type="entry name" value="P-loop_NTPase"/>
</dbReference>
<comment type="cofactor">
    <cofactor evidence="1">
        <name>Mg(2+)</name>
        <dbReference type="ChEBI" id="CHEBI:18420"/>
    </cofactor>
</comment>
<keyword evidence="9" id="KW-0472">Membrane</keyword>
<dbReference type="GO" id="GO:0005525">
    <property type="term" value="F:GTP binding"/>
    <property type="evidence" value="ECO:0007669"/>
    <property type="project" value="UniProtKB-KW"/>
</dbReference>
<dbReference type="OrthoDB" id="8830751at2759"/>
<dbReference type="GO" id="GO:0022412">
    <property type="term" value="P:cellular process involved in reproduction in multicellular organism"/>
    <property type="evidence" value="ECO:0007669"/>
    <property type="project" value="UniProtKB-ARBA"/>
</dbReference>
<keyword evidence="8" id="KW-0342">GTP-binding</keyword>
<dbReference type="EMBL" id="LR899547">
    <property type="protein sequence ID" value="CAD7240409.1"/>
    <property type="molecule type" value="Genomic_DNA"/>
</dbReference>
<dbReference type="InterPro" id="IPR001806">
    <property type="entry name" value="Small_GTPase"/>
</dbReference>
<evidence type="ECO:0000256" key="5">
    <source>
        <dbReference type="ARBA" id="ARBA00022723"/>
    </source>
</evidence>
<dbReference type="Proteomes" id="UP000677054">
    <property type="component" value="Unassembled WGS sequence"/>
</dbReference>
<dbReference type="SMART" id="SM00173">
    <property type="entry name" value="RAS"/>
    <property type="match status" value="1"/>
</dbReference>
<dbReference type="FunFam" id="3.40.50.300:FF:000561">
    <property type="entry name" value="rho-related GTP-binding protein RhoV"/>
    <property type="match status" value="1"/>
</dbReference>
<dbReference type="GO" id="GO:0003924">
    <property type="term" value="F:GTPase activity"/>
    <property type="evidence" value="ECO:0007669"/>
    <property type="project" value="InterPro"/>
</dbReference>
<keyword evidence="3" id="KW-1003">Cell membrane</keyword>
<keyword evidence="7" id="KW-0460">Magnesium</keyword>